<dbReference type="NCBIfam" id="TIGR00180">
    <property type="entry name" value="parB_part"/>
    <property type="match status" value="1"/>
</dbReference>
<reference evidence="4" key="1">
    <citation type="submission" date="2018-08" db="EMBL/GenBank/DDBJ databases">
        <authorList>
            <person name="Im W.T."/>
        </authorList>
    </citation>
    <scope>NUCLEOTIDE SEQUENCE [LARGE SCALE GENOMIC DNA]</scope>
    <source>
        <strain evidence="4">LA-28</strain>
    </source>
</reference>
<dbReference type="EMBL" id="QURN01000013">
    <property type="protein sequence ID" value="RFC65903.1"/>
    <property type="molecule type" value="Genomic_DNA"/>
</dbReference>
<feature type="domain" description="ParB-like N-terminal" evidence="2">
    <location>
        <begin position="56"/>
        <end position="147"/>
    </location>
</feature>
<dbReference type="SUPFAM" id="SSF110849">
    <property type="entry name" value="ParB/Sulfiredoxin"/>
    <property type="match status" value="1"/>
</dbReference>
<proteinExistence type="inferred from homology"/>
<dbReference type="RefSeq" id="WP_116625009.1">
    <property type="nucleotide sequence ID" value="NZ_QURN01000013.1"/>
</dbReference>
<dbReference type="Pfam" id="PF02195">
    <property type="entry name" value="ParB_N"/>
    <property type="match status" value="1"/>
</dbReference>
<name>A0A371X9I7_9HYPH</name>
<dbReference type="GO" id="GO:0007059">
    <property type="term" value="P:chromosome segregation"/>
    <property type="evidence" value="ECO:0007669"/>
    <property type="project" value="TreeGrafter"/>
</dbReference>
<dbReference type="SUPFAM" id="SSF109709">
    <property type="entry name" value="KorB DNA-binding domain-like"/>
    <property type="match status" value="1"/>
</dbReference>
<evidence type="ECO:0000256" key="1">
    <source>
        <dbReference type="ARBA" id="ARBA00006295"/>
    </source>
</evidence>
<dbReference type="Proteomes" id="UP000262379">
    <property type="component" value="Unassembled WGS sequence"/>
</dbReference>
<dbReference type="NCBIfam" id="TIGR03454">
    <property type="entry name" value="partition_RepB"/>
    <property type="match status" value="1"/>
</dbReference>
<keyword evidence="4" id="KW-1185">Reference proteome</keyword>
<gene>
    <name evidence="3" type="primary">repB</name>
    <name evidence="3" type="ORF">DY251_16550</name>
</gene>
<dbReference type="InterPro" id="IPR036086">
    <property type="entry name" value="ParB/Sulfiredoxin_sf"/>
</dbReference>
<dbReference type="Pfam" id="PF07506">
    <property type="entry name" value="RepB"/>
    <property type="match status" value="1"/>
</dbReference>
<evidence type="ECO:0000259" key="2">
    <source>
        <dbReference type="SMART" id="SM00470"/>
    </source>
</evidence>
<dbReference type="InterPro" id="IPR037972">
    <property type="entry name" value="RepB_N"/>
</dbReference>
<dbReference type="PANTHER" id="PTHR33375">
    <property type="entry name" value="CHROMOSOME-PARTITIONING PROTEIN PARB-RELATED"/>
    <property type="match status" value="1"/>
</dbReference>
<dbReference type="GO" id="GO:0005694">
    <property type="term" value="C:chromosome"/>
    <property type="evidence" value="ECO:0007669"/>
    <property type="project" value="TreeGrafter"/>
</dbReference>
<dbReference type="Gene3D" id="3.90.1530.30">
    <property type="match status" value="1"/>
</dbReference>
<dbReference type="AlphaFoldDB" id="A0A371X9I7"/>
<accession>A0A371X9I7</accession>
<dbReference type="CDD" id="cd16405">
    <property type="entry name" value="RepB_like_N"/>
    <property type="match status" value="1"/>
</dbReference>
<dbReference type="GO" id="GO:0003677">
    <property type="term" value="F:DNA binding"/>
    <property type="evidence" value="ECO:0007669"/>
    <property type="project" value="InterPro"/>
</dbReference>
<evidence type="ECO:0000313" key="4">
    <source>
        <dbReference type="Proteomes" id="UP000262379"/>
    </source>
</evidence>
<dbReference type="InterPro" id="IPR011111">
    <property type="entry name" value="Plasmid_RepB"/>
</dbReference>
<organism evidence="3 4">
    <name type="scientific">Mesorhizobium denitrificans</name>
    <dbReference type="NCBI Taxonomy" id="2294114"/>
    <lineage>
        <taxon>Bacteria</taxon>
        <taxon>Pseudomonadati</taxon>
        <taxon>Pseudomonadota</taxon>
        <taxon>Alphaproteobacteria</taxon>
        <taxon>Hyphomicrobiales</taxon>
        <taxon>Phyllobacteriaceae</taxon>
        <taxon>Mesorhizobium</taxon>
    </lineage>
</organism>
<protein>
    <submittedName>
        <fullName evidence="3">Plasmid partitioning protein RepB</fullName>
    </submittedName>
</protein>
<comment type="similarity">
    <text evidence="1">Belongs to the ParB family.</text>
</comment>
<dbReference type="Gene3D" id="1.10.10.2830">
    <property type="match status" value="1"/>
</dbReference>
<dbReference type="PANTHER" id="PTHR33375:SF1">
    <property type="entry name" value="CHROMOSOME-PARTITIONING PROTEIN PARB-RELATED"/>
    <property type="match status" value="1"/>
</dbReference>
<evidence type="ECO:0000313" key="3">
    <source>
        <dbReference type="EMBL" id="RFC65903.1"/>
    </source>
</evidence>
<comment type="caution">
    <text evidence="3">The sequence shown here is derived from an EMBL/GenBank/DDBJ whole genome shotgun (WGS) entry which is preliminary data.</text>
</comment>
<dbReference type="SMART" id="SM00470">
    <property type="entry name" value="ParB"/>
    <property type="match status" value="1"/>
</dbReference>
<dbReference type="InterPro" id="IPR004437">
    <property type="entry name" value="ParB/RepB/Spo0J"/>
</dbReference>
<dbReference type="InterPro" id="IPR017819">
    <property type="entry name" value="Plasmid_partition_RepB"/>
</dbReference>
<dbReference type="InterPro" id="IPR050336">
    <property type="entry name" value="Chromosome_partition/occlusion"/>
</dbReference>
<dbReference type="InterPro" id="IPR003115">
    <property type="entry name" value="ParB_N"/>
</dbReference>
<sequence>MARKGLLDSVIAQDETRNDASARADYARRGASRAMMLSLDEIAQNSTRLLEGEAVVSLDPTVIDASPVVDRMEVEDEDYHALVEALRADGQTSPILVRPHPTDPSRFMVVFGRRRLRAAKQLGIKIRAIVKPMEDIAAIIAQGQENSARADLSFIERALFARKLIDLGHSKETAKSALTVDDTLLSRMLSVAQVIPDAVIDALGPSKGIGRDRWEELKKLVQRPSSAEAAIRYVKSEGFLQSDPARQFSNLLFELKQKPARKGSVQKLAWQSNDSNAAAEIGVKGRSVNISLLSRQGNGFGVWLSENLDDLYQTYKRSKNTQNGD</sequence>